<dbReference type="EMBL" id="BAAATR010000021">
    <property type="protein sequence ID" value="GAA2256854.1"/>
    <property type="molecule type" value="Genomic_DNA"/>
</dbReference>
<proteinExistence type="predicted"/>
<keyword evidence="2" id="KW-1185">Reference proteome</keyword>
<accession>A0ABN3EF17</accession>
<protein>
    <submittedName>
        <fullName evidence="1">Uncharacterized protein</fullName>
    </submittedName>
</protein>
<gene>
    <name evidence="1" type="ORF">GCM10010430_45880</name>
</gene>
<dbReference type="Proteomes" id="UP001500305">
    <property type="component" value="Unassembled WGS sequence"/>
</dbReference>
<comment type="caution">
    <text evidence="1">The sequence shown here is derived from an EMBL/GenBank/DDBJ whole genome shotgun (WGS) entry which is preliminary data.</text>
</comment>
<sequence length="74" mass="8249">MRVAPLTEGTRPDTRRTEEGWCDRLLAEETYRQAAELTPGSECGRRWQQRCGAHLDRIRVVTGPAEPGALAEAV</sequence>
<organism evidence="1 2">
    <name type="scientific">Kitasatospora cystarginea</name>
    <dbReference type="NCBI Taxonomy" id="58350"/>
    <lineage>
        <taxon>Bacteria</taxon>
        <taxon>Bacillati</taxon>
        <taxon>Actinomycetota</taxon>
        <taxon>Actinomycetes</taxon>
        <taxon>Kitasatosporales</taxon>
        <taxon>Streptomycetaceae</taxon>
        <taxon>Kitasatospora</taxon>
    </lineage>
</organism>
<evidence type="ECO:0000313" key="1">
    <source>
        <dbReference type="EMBL" id="GAA2256854.1"/>
    </source>
</evidence>
<evidence type="ECO:0000313" key="2">
    <source>
        <dbReference type="Proteomes" id="UP001500305"/>
    </source>
</evidence>
<name>A0ABN3EF17_9ACTN</name>
<reference evidence="1 2" key="1">
    <citation type="journal article" date="2019" name="Int. J. Syst. Evol. Microbiol.">
        <title>The Global Catalogue of Microorganisms (GCM) 10K type strain sequencing project: providing services to taxonomists for standard genome sequencing and annotation.</title>
        <authorList>
            <consortium name="The Broad Institute Genomics Platform"/>
            <consortium name="The Broad Institute Genome Sequencing Center for Infectious Disease"/>
            <person name="Wu L."/>
            <person name="Ma J."/>
        </authorList>
    </citation>
    <scope>NUCLEOTIDE SEQUENCE [LARGE SCALE GENOMIC DNA]</scope>
    <source>
        <strain evidence="1 2">JCM 7356</strain>
    </source>
</reference>